<dbReference type="InterPro" id="IPR029021">
    <property type="entry name" value="Prot-tyrosine_phosphatase-like"/>
</dbReference>
<evidence type="ECO:0000256" key="3">
    <source>
        <dbReference type="SAM" id="MobiDB-lite"/>
    </source>
</evidence>
<dbReference type="InterPro" id="IPR000387">
    <property type="entry name" value="Tyr_Pase_dom"/>
</dbReference>
<evidence type="ECO:0000313" key="6">
    <source>
        <dbReference type="EMBL" id="KAF6003442.1"/>
    </source>
</evidence>
<feature type="compositionally biased region" description="Basic residues" evidence="3">
    <location>
        <begin position="151"/>
        <end position="160"/>
    </location>
</feature>
<feature type="compositionally biased region" description="Polar residues" evidence="3">
    <location>
        <begin position="10"/>
        <end position="33"/>
    </location>
</feature>
<feature type="region of interest" description="Disordered" evidence="3">
    <location>
        <begin position="140"/>
        <end position="295"/>
    </location>
</feature>
<name>A0A7J7IK06_9RHOD</name>
<feature type="compositionally biased region" description="Low complexity" evidence="3">
    <location>
        <begin position="82"/>
        <end position="91"/>
    </location>
</feature>
<feature type="domain" description="Tyrosine-protein phosphatase" evidence="4">
    <location>
        <begin position="308"/>
        <end position="455"/>
    </location>
</feature>
<evidence type="ECO:0000256" key="1">
    <source>
        <dbReference type="ARBA" id="ARBA00022801"/>
    </source>
</evidence>
<feature type="region of interest" description="Disordered" evidence="3">
    <location>
        <begin position="635"/>
        <end position="670"/>
    </location>
</feature>
<dbReference type="PROSITE" id="PS50054">
    <property type="entry name" value="TYR_PHOSPHATASE_DUAL"/>
    <property type="match status" value="1"/>
</dbReference>
<keyword evidence="1" id="KW-0378">Hydrolase</keyword>
<evidence type="ECO:0000313" key="7">
    <source>
        <dbReference type="Proteomes" id="UP000530660"/>
    </source>
</evidence>
<dbReference type="EMBL" id="VWRR01000006">
    <property type="protein sequence ID" value="KAF6003442.1"/>
    <property type="molecule type" value="Genomic_DNA"/>
</dbReference>
<organism evidence="6 7">
    <name type="scientific">Cyanidiococcus yangmingshanensis</name>
    <dbReference type="NCBI Taxonomy" id="2690220"/>
    <lineage>
        <taxon>Eukaryota</taxon>
        <taxon>Rhodophyta</taxon>
        <taxon>Bangiophyceae</taxon>
        <taxon>Cyanidiales</taxon>
        <taxon>Cyanidiaceae</taxon>
        <taxon>Cyanidiococcus</taxon>
    </lineage>
</organism>
<feature type="region of interest" description="Disordered" evidence="3">
    <location>
        <begin position="1"/>
        <end position="91"/>
    </location>
</feature>
<evidence type="ECO:0000259" key="4">
    <source>
        <dbReference type="PROSITE" id="PS50054"/>
    </source>
</evidence>
<dbReference type="AlphaFoldDB" id="A0A7J7IK06"/>
<dbReference type="InterPro" id="IPR016130">
    <property type="entry name" value="Tyr_Pase_AS"/>
</dbReference>
<dbReference type="PROSITE" id="PS50056">
    <property type="entry name" value="TYR_PHOSPHATASE_2"/>
    <property type="match status" value="1"/>
</dbReference>
<dbReference type="GO" id="GO:0004721">
    <property type="term" value="F:phosphoprotein phosphatase activity"/>
    <property type="evidence" value="ECO:0007669"/>
    <property type="project" value="UniProtKB-KW"/>
</dbReference>
<gene>
    <name evidence="6" type="ORF">F1559_000202</name>
</gene>
<dbReference type="PANTHER" id="PTHR46381">
    <property type="entry name" value="MKPA PROTEIN"/>
    <property type="match status" value="1"/>
</dbReference>
<keyword evidence="7" id="KW-1185">Reference proteome</keyword>
<feature type="compositionally biased region" description="Polar residues" evidence="3">
    <location>
        <begin position="267"/>
        <end position="286"/>
    </location>
</feature>
<dbReference type="Gene3D" id="3.90.190.10">
    <property type="entry name" value="Protein tyrosine phosphatase superfamily"/>
    <property type="match status" value="1"/>
</dbReference>
<feature type="compositionally biased region" description="Polar residues" evidence="3">
    <location>
        <begin position="140"/>
        <end position="149"/>
    </location>
</feature>
<dbReference type="Pfam" id="PF00782">
    <property type="entry name" value="DSPc"/>
    <property type="match status" value="1"/>
</dbReference>
<dbReference type="Proteomes" id="UP000530660">
    <property type="component" value="Unassembled WGS sequence"/>
</dbReference>
<evidence type="ECO:0000256" key="2">
    <source>
        <dbReference type="ARBA" id="ARBA00022912"/>
    </source>
</evidence>
<keyword evidence="2" id="KW-0904">Protein phosphatase</keyword>
<dbReference type="InterPro" id="IPR020422">
    <property type="entry name" value="TYR_PHOSPHATASE_DUAL_dom"/>
</dbReference>
<comment type="caution">
    <text evidence="6">The sequence shown here is derived from an EMBL/GenBank/DDBJ whole genome shotgun (WGS) entry which is preliminary data.</text>
</comment>
<proteinExistence type="predicted"/>
<dbReference type="InterPro" id="IPR000340">
    <property type="entry name" value="Dual-sp_phosphatase_cat-dom"/>
</dbReference>
<feature type="compositionally biased region" description="Polar residues" evidence="3">
    <location>
        <begin position="643"/>
        <end position="654"/>
    </location>
</feature>
<dbReference type="PROSITE" id="PS00383">
    <property type="entry name" value="TYR_PHOSPHATASE_1"/>
    <property type="match status" value="1"/>
</dbReference>
<evidence type="ECO:0000259" key="5">
    <source>
        <dbReference type="PROSITE" id="PS50056"/>
    </source>
</evidence>
<dbReference type="PANTHER" id="PTHR46381:SF3">
    <property type="entry name" value="SERINE_THREONINE-PROTEIN KINASE DDB_G0277071-RELATED"/>
    <property type="match status" value="1"/>
</dbReference>
<dbReference type="SUPFAM" id="SSF52799">
    <property type="entry name" value="(Phosphotyrosine protein) phosphatases II"/>
    <property type="match status" value="1"/>
</dbReference>
<dbReference type="CDD" id="cd14498">
    <property type="entry name" value="DSP"/>
    <property type="match status" value="1"/>
</dbReference>
<dbReference type="OrthoDB" id="165342at2759"/>
<accession>A0A7J7IK06</accession>
<feature type="domain" description="Tyrosine specific protein phosphatases" evidence="5">
    <location>
        <begin position="375"/>
        <end position="433"/>
    </location>
</feature>
<sequence length="875" mass="96460">MYPLHDHGQQRAQRPLQTKTTTCAPPSQTQNEGAMSPAGTAAAELCGSGGRPEESPGTAKGSVAGKAASEPESRARSGVNRTTTPPTLPSLDLSQVATCSATSLEPALEAGRWHASADSCPQHKGVTNTELWWQQSKHLSNANTNSESTMVRRRYRSRSRSHGEKDDWWQDVASQVEAEKRRPVPASGLEHPEGSNGPRSSMNAIGDPACSSANSLASRMSHIPLSPQSGGRASAPTENAIGTRPRAGSLGWMNPFRGRSPLRTQAAAATTETSPQTRALSAQAEHSPNPPSVSPRDMPALVHHLTESISFVREYMGVSGRRPAANLTLLQQHGITHIVNASGLNVPSLFENHFRYLHLCIQDRDQRFCMEEMMQLFYPVCDFIDSARRAGGRVLVHCHQGVSRSSALALAYLLIRDNVWPLEEAVRQLLRVRLTACPNPSFLDALSEIELRILIGRYRMALRNAMLGQTRTTHQALWSSRSAPVPAASTDAKDYPVVNESSMNEFASSSKTATVKATAELRTAEDHAQATVMHGSGKPSSVRTSLSPMRCVTLFFSSRLSNVFSAWNLGDSMESTPDESTQQLTQTPLLRSDEIEELLKLRLFRIEKHRGTGSAHGHRGMRYLLLLRSLRSAHSAGREADSTPETPASATANIEESAEKSVADSNPRPKPAGCQAFYTGHLQRRVRVASDRCYVLHTPFSMAFLARLTDSIAQRDLAQRPRATGTEFAHAVRHRRSVSIGTQSMQYDAPSHPLGMTRSEENERLGDTRLFIWYGSLASTELLYASLRLAWNIAITECVYIESFEEKLAIRDALEREFEATLKVQQATNHFEMLTLHSIPNQPLQIVFENHEPEEFTVHLHRSRSVLSRWFAFGP</sequence>
<dbReference type="SMART" id="SM00195">
    <property type="entry name" value="DSPc"/>
    <property type="match status" value="1"/>
</dbReference>
<protein>
    <submittedName>
        <fullName evidence="6">Uncharacterized protein</fullName>
    </submittedName>
</protein>
<reference evidence="6 7" key="1">
    <citation type="journal article" date="2020" name="J. Phycol.">
        <title>Comparative genome analysis reveals Cyanidiococcus gen. nov., a new extremophilic red algal genus sister to Cyanidioschyzon (Cyanidioschyzonaceae, Rhodophyta).</title>
        <authorList>
            <person name="Liu S.-L."/>
            <person name="Chiang Y.-R."/>
            <person name="Yoon H.S."/>
            <person name="Fu H.-Y."/>
        </authorList>
    </citation>
    <scope>NUCLEOTIDE SEQUENCE [LARGE SCALE GENOMIC DNA]</scope>
    <source>
        <strain evidence="6 7">THAL066</strain>
    </source>
</reference>